<dbReference type="Proteomes" id="UP000324222">
    <property type="component" value="Unassembled WGS sequence"/>
</dbReference>
<gene>
    <name evidence="1" type="ORF">E2C01_015123</name>
</gene>
<dbReference type="EMBL" id="VSRR010001053">
    <property type="protein sequence ID" value="MPC22116.1"/>
    <property type="molecule type" value="Genomic_DNA"/>
</dbReference>
<dbReference type="AlphaFoldDB" id="A0A5B7DMB0"/>
<proteinExistence type="predicted"/>
<reference evidence="1 2" key="1">
    <citation type="submission" date="2019-05" db="EMBL/GenBank/DDBJ databases">
        <title>Another draft genome of Portunus trituberculatus and its Hox gene families provides insights of decapod evolution.</title>
        <authorList>
            <person name="Jeong J.-H."/>
            <person name="Song I."/>
            <person name="Kim S."/>
            <person name="Choi T."/>
            <person name="Kim D."/>
            <person name="Ryu S."/>
            <person name="Kim W."/>
        </authorList>
    </citation>
    <scope>NUCLEOTIDE SEQUENCE [LARGE SCALE GENOMIC DNA]</scope>
    <source>
        <tissue evidence="1">Muscle</tissue>
    </source>
</reference>
<evidence type="ECO:0000313" key="2">
    <source>
        <dbReference type="Proteomes" id="UP000324222"/>
    </source>
</evidence>
<keyword evidence="2" id="KW-1185">Reference proteome</keyword>
<accession>A0A5B7DMB0</accession>
<organism evidence="1 2">
    <name type="scientific">Portunus trituberculatus</name>
    <name type="common">Swimming crab</name>
    <name type="synonym">Neptunus trituberculatus</name>
    <dbReference type="NCBI Taxonomy" id="210409"/>
    <lineage>
        <taxon>Eukaryota</taxon>
        <taxon>Metazoa</taxon>
        <taxon>Ecdysozoa</taxon>
        <taxon>Arthropoda</taxon>
        <taxon>Crustacea</taxon>
        <taxon>Multicrustacea</taxon>
        <taxon>Malacostraca</taxon>
        <taxon>Eumalacostraca</taxon>
        <taxon>Eucarida</taxon>
        <taxon>Decapoda</taxon>
        <taxon>Pleocyemata</taxon>
        <taxon>Brachyura</taxon>
        <taxon>Eubrachyura</taxon>
        <taxon>Portunoidea</taxon>
        <taxon>Portunidae</taxon>
        <taxon>Portuninae</taxon>
        <taxon>Portunus</taxon>
    </lineage>
</organism>
<sequence length="123" mass="13880">MQGVAGSENWTCQDLIAVVHSLLKINNFLVRNTFLSFYLARDASTSIFFSVDLRYAKRATTASASSLEEDILAGSRLFTLTFTSRQGTNYSRYFPGATCDTLRPEGMSRKLYRHKISVANWHV</sequence>
<protein>
    <submittedName>
        <fullName evidence="1">Uncharacterized protein</fullName>
    </submittedName>
</protein>
<evidence type="ECO:0000313" key="1">
    <source>
        <dbReference type="EMBL" id="MPC22116.1"/>
    </source>
</evidence>
<comment type="caution">
    <text evidence="1">The sequence shown here is derived from an EMBL/GenBank/DDBJ whole genome shotgun (WGS) entry which is preliminary data.</text>
</comment>
<name>A0A5B7DMB0_PORTR</name>